<evidence type="ECO:0000256" key="1">
    <source>
        <dbReference type="ARBA" id="ARBA00023002"/>
    </source>
</evidence>
<sequence length="121" mass="13341">MLPYCIEHHIGVLSYSPLAKGLLTGKFNTKSRFEDIRASDPEFVGTRFQRNLRVVEELGKIAAGYGKTVAQLALNWTAGFRGVTAPIVGVKRPSQVLENVGAVGWTLTEEDRARIDVILRS</sequence>
<name>X0SL69_9ZZZZ</name>
<feature type="domain" description="NADP-dependent oxidoreductase" evidence="2">
    <location>
        <begin position="1"/>
        <end position="118"/>
    </location>
</feature>
<dbReference type="GO" id="GO:0016491">
    <property type="term" value="F:oxidoreductase activity"/>
    <property type="evidence" value="ECO:0007669"/>
    <property type="project" value="UniProtKB-KW"/>
</dbReference>
<accession>X0SL69</accession>
<dbReference type="SUPFAM" id="SSF51430">
    <property type="entry name" value="NAD(P)-linked oxidoreductase"/>
    <property type="match status" value="1"/>
</dbReference>
<comment type="caution">
    <text evidence="3">The sequence shown here is derived from an EMBL/GenBank/DDBJ whole genome shotgun (WGS) entry which is preliminary data.</text>
</comment>
<dbReference type="EMBL" id="BARS01002989">
    <property type="protein sequence ID" value="GAF75876.1"/>
    <property type="molecule type" value="Genomic_DNA"/>
</dbReference>
<dbReference type="InterPro" id="IPR023210">
    <property type="entry name" value="NADP_OxRdtase_dom"/>
</dbReference>
<evidence type="ECO:0000313" key="3">
    <source>
        <dbReference type="EMBL" id="GAF75876.1"/>
    </source>
</evidence>
<dbReference type="AlphaFoldDB" id="X0SL69"/>
<proteinExistence type="predicted"/>
<reference evidence="3" key="1">
    <citation type="journal article" date="2014" name="Front. Microbiol.">
        <title>High frequency of phylogenetically diverse reductive dehalogenase-homologous genes in deep subseafloor sedimentary metagenomes.</title>
        <authorList>
            <person name="Kawai M."/>
            <person name="Futagami T."/>
            <person name="Toyoda A."/>
            <person name="Takaki Y."/>
            <person name="Nishi S."/>
            <person name="Hori S."/>
            <person name="Arai W."/>
            <person name="Tsubouchi T."/>
            <person name="Morono Y."/>
            <person name="Uchiyama I."/>
            <person name="Ito T."/>
            <person name="Fujiyama A."/>
            <person name="Inagaki F."/>
            <person name="Takami H."/>
        </authorList>
    </citation>
    <scope>NUCLEOTIDE SEQUENCE</scope>
    <source>
        <strain evidence="3">Expedition CK06-06</strain>
    </source>
</reference>
<evidence type="ECO:0000259" key="2">
    <source>
        <dbReference type="Pfam" id="PF00248"/>
    </source>
</evidence>
<dbReference type="Gene3D" id="3.20.20.100">
    <property type="entry name" value="NADP-dependent oxidoreductase domain"/>
    <property type="match status" value="1"/>
</dbReference>
<protein>
    <recommendedName>
        <fullName evidence="2">NADP-dependent oxidoreductase domain-containing protein</fullName>
    </recommendedName>
</protein>
<dbReference type="Pfam" id="PF00248">
    <property type="entry name" value="Aldo_ket_red"/>
    <property type="match status" value="1"/>
</dbReference>
<dbReference type="InterPro" id="IPR036812">
    <property type="entry name" value="NAD(P)_OxRdtase_dom_sf"/>
</dbReference>
<dbReference type="InterPro" id="IPR050523">
    <property type="entry name" value="AKR_Detox_Biosynth"/>
</dbReference>
<dbReference type="PANTHER" id="PTHR43364:SF4">
    <property type="entry name" value="NAD(P)-LINKED OXIDOREDUCTASE SUPERFAMILY PROTEIN"/>
    <property type="match status" value="1"/>
</dbReference>
<keyword evidence="1" id="KW-0560">Oxidoreductase</keyword>
<gene>
    <name evidence="3" type="ORF">S01H1_05748</name>
</gene>
<dbReference type="GO" id="GO:0005829">
    <property type="term" value="C:cytosol"/>
    <property type="evidence" value="ECO:0007669"/>
    <property type="project" value="TreeGrafter"/>
</dbReference>
<dbReference type="PANTHER" id="PTHR43364">
    <property type="entry name" value="NADH-SPECIFIC METHYLGLYOXAL REDUCTASE-RELATED"/>
    <property type="match status" value="1"/>
</dbReference>
<organism evidence="3">
    <name type="scientific">marine sediment metagenome</name>
    <dbReference type="NCBI Taxonomy" id="412755"/>
    <lineage>
        <taxon>unclassified sequences</taxon>
        <taxon>metagenomes</taxon>
        <taxon>ecological metagenomes</taxon>
    </lineage>
</organism>